<accession>A0A218Y2D5</accession>
<gene>
    <name evidence="2" type="ORF">CDL15_Pgr000214</name>
</gene>
<organism evidence="2 3">
    <name type="scientific">Punica granatum</name>
    <name type="common">Pomegranate</name>
    <dbReference type="NCBI Taxonomy" id="22663"/>
    <lineage>
        <taxon>Eukaryota</taxon>
        <taxon>Viridiplantae</taxon>
        <taxon>Streptophyta</taxon>
        <taxon>Embryophyta</taxon>
        <taxon>Tracheophyta</taxon>
        <taxon>Spermatophyta</taxon>
        <taxon>Magnoliopsida</taxon>
        <taxon>eudicotyledons</taxon>
        <taxon>Gunneridae</taxon>
        <taxon>Pentapetalae</taxon>
        <taxon>rosids</taxon>
        <taxon>malvids</taxon>
        <taxon>Myrtales</taxon>
        <taxon>Lythraceae</taxon>
        <taxon>Punica</taxon>
    </lineage>
</organism>
<name>A0A218Y2D5_PUNGR</name>
<dbReference type="AlphaFoldDB" id="A0A218Y2D5"/>
<reference evidence="3" key="1">
    <citation type="journal article" date="2017" name="Plant J.">
        <title>The pomegranate (Punica granatum L.) genome and the genomics of punicalagin biosynthesis.</title>
        <authorList>
            <person name="Qin G."/>
            <person name="Xu C."/>
            <person name="Ming R."/>
            <person name="Tang H."/>
            <person name="Guyot R."/>
            <person name="Kramer E.M."/>
            <person name="Hu Y."/>
            <person name="Yi X."/>
            <person name="Qi Y."/>
            <person name="Xu X."/>
            <person name="Gao Z."/>
            <person name="Pan H."/>
            <person name="Jian J."/>
            <person name="Tian Y."/>
            <person name="Yue Z."/>
            <person name="Xu Y."/>
        </authorList>
    </citation>
    <scope>NUCLEOTIDE SEQUENCE [LARGE SCALE GENOMIC DNA]</scope>
    <source>
        <strain evidence="3">cv. Dabenzi</strain>
    </source>
</reference>
<feature type="compositionally biased region" description="Polar residues" evidence="1">
    <location>
        <begin position="97"/>
        <end position="109"/>
    </location>
</feature>
<comment type="caution">
    <text evidence="2">The sequence shown here is derived from an EMBL/GenBank/DDBJ whole genome shotgun (WGS) entry which is preliminary data.</text>
</comment>
<feature type="region of interest" description="Disordered" evidence="1">
    <location>
        <begin position="97"/>
        <end position="125"/>
    </location>
</feature>
<feature type="region of interest" description="Disordered" evidence="1">
    <location>
        <begin position="1"/>
        <end position="66"/>
    </location>
</feature>
<dbReference type="Proteomes" id="UP000197138">
    <property type="component" value="Unassembled WGS sequence"/>
</dbReference>
<feature type="compositionally biased region" description="Basic and acidic residues" evidence="1">
    <location>
        <begin position="110"/>
        <end position="121"/>
    </location>
</feature>
<sequence>MPFTSPRPTRESKSQCLDQPRSEEKCVPKGTLHSSGMGRSCDDERQVEAMVAPRTSSSRDKSGGLEIELIKDSSSCLKARGVESSVQPISKEALYVGSSSQKEMSNSSPEVRELKQSDHKPKSSLCKAEIVSPSNARGVGMNLATHEEKPELLKRFTPKISPRVDLQAAKKSLHLELGCLIEVWLKGRVTRKRNWGGFGLSLIMFRPRRGSLYHQ</sequence>
<protein>
    <submittedName>
        <fullName evidence="2">Uncharacterized protein</fullName>
    </submittedName>
</protein>
<proteinExistence type="predicted"/>
<evidence type="ECO:0000313" key="3">
    <source>
        <dbReference type="Proteomes" id="UP000197138"/>
    </source>
</evidence>
<dbReference type="EMBL" id="MTKT01000299">
    <property type="protein sequence ID" value="OWM91270.1"/>
    <property type="molecule type" value="Genomic_DNA"/>
</dbReference>
<feature type="compositionally biased region" description="Basic and acidic residues" evidence="1">
    <location>
        <begin position="57"/>
        <end position="66"/>
    </location>
</feature>
<evidence type="ECO:0000313" key="2">
    <source>
        <dbReference type="EMBL" id="OWM91270.1"/>
    </source>
</evidence>
<evidence type="ECO:0000256" key="1">
    <source>
        <dbReference type="SAM" id="MobiDB-lite"/>
    </source>
</evidence>